<gene>
    <name evidence="2" type="ORF">LL252_15645</name>
</gene>
<dbReference type="Proteomes" id="UP001108027">
    <property type="component" value="Unassembled WGS sequence"/>
</dbReference>
<dbReference type="RefSeq" id="WP_228234682.1">
    <property type="nucleotide sequence ID" value="NZ_ARXL01000104.1"/>
</dbReference>
<evidence type="ECO:0000313" key="3">
    <source>
        <dbReference type="Proteomes" id="UP001108027"/>
    </source>
</evidence>
<comment type="caution">
    <text evidence="2">The sequence shown here is derived from an EMBL/GenBank/DDBJ whole genome shotgun (WGS) entry which is preliminary data.</text>
</comment>
<evidence type="ECO:0000313" key="2">
    <source>
        <dbReference type="EMBL" id="MCC4310007.1"/>
    </source>
</evidence>
<organism evidence="2 3">
    <name type="scientific">Alloalcanivorax marinus</name>
    <dbReference type="NCBI Taxonomy" id="1177169"/>
    <lineage>
        <taxon>Bacteria</taxon>
        <taxon>Pseudomonadati</taxon>
        <taxon>Pseudomonadota</taxon>
        <taxon>Gammaproteobacteria</taxon>
        <taxon>Oceanospirillales</taxon>
        <taxon>Alcanivoracaceae</taxon>
        <taxon>Alloalcanivorax</taxon>
    </lineage>
</organism>
<keyword evidence="1" id="KW-0472">Membrane</keyword>
<dbReference type="AlphaFoldDB" id="A0A9Q3YNP7"/>
<reference evidence="2" key="1">
    <citation type="submission" date="2021-10" db="EMBL/GenBank/DDBJ databases">
        <title>The diversity and Nitrogen Metabolism of Culturable Nitrate-Utilizing Bacteria Within the Oxygen Minimum Zone of the Changjiang (Yangtze River)Estuary.</title>
        <authorList>
            <person name="Zhang D."/>
            <person name="Zheng J."/>
            <person name="Liu S."/>
            <person name="He W."/>
        </authorList>
    </citation>
    <scope>NUCLEOTIDE SEQUENCE</scope>
    <source>
        <strain evidence="2">FXH-223</strain>
    </source>
</reference>
<keyword evidence="1" id="KW-0812">Transmembrane</keyword>
<accession>A0A9Q3YNP7</accession>
<dbReference type="EMBL" id="JAJGNA010000026">
    <property type="protein sequence ID" value="MCC4310007.1"/>
    <property type="molecule type" value="Genomic_DNA"/>
</dbReference>
<protein>
    <recommendedName>
        <fullName evidence="4">DUF1269 domain-containing protein</fullName>
    </recommendedName>
</protein>
<name>A0A9Q3YNP7_9GAMM</name>
<keyword evidence="1" id="KW-1133">Transmembrane helix</keyword>
<evidence type="ECO:0008006" key="4">
    <source>
        <dbReference type="Google" id="ProtNLM"/>
    </source>
</evidence>
<sequence length="171" mass="19224">MYRVYYLVRSLDQVKVALNGLKRAGIGDNRTHVVTRDNGQLRAEGIHATTPWEDTNLMTNGFYGALVGGGLGLLVGWALSGIDPWGVQIGFLGVVLCVLFFGAHGAWTGGMWGISQNNRHLKPYLKDIRRGFYLLMVDVDSEPERERVHRVLDTSVRAERRDDQRSFSPFF</sequence>
<keyword evidence="3" id="KW-1185">Reference proteome</keyword>
<proteinExistence type="predicted"/>
<feature type="transmembrane region" description="Helical" evidence="1">
    <location>
        <begin position="61"/>
        <end position="79"/>
    </location>
</feature>
<feature type="transmembrane region" description="Helical" evidence="1">
    <location>
        <begin position="85"/>
        <end position="107"/>
    </location>
</feature>
<evidence type="ECO:0000256" key="1">
    <source>
        <dbReference type="SAM" id="Phobius"/>
    </source>
</evidence>